<dbReference type="SUPFAM" id="SSF49363">
    <property type="entry name" value="Purple acid phosphatase, N-terminal domain"/>
    <property type="match status" value="1"/>
</dbReference>
<evidence type="ECO:0000256" key="2">
    <source>
        <dbReference type="SAM" id="SignalP"/>
    </source>
</evidence>
<proteinExistence type="predicted"/>
<feature type="domain" description="Purple acid phosphatase N-terminal" evidence="3">
    <location>
        <begin position="43"/>
        <end position="141"/>
    </location>
</feature>
<dbReference type="InterPro" id="IPR029052">
    <property type="entry name" value="Metallo-depent_PP-like"/>
</dbReference>
<evidence type="ECO:0000256" key="1">
    <source>
        <dbReference type="ARBA" id="ARBA00022729"/>
    </source>
</evidence>
<feature type="chain" id="PRO_5046835130" evidence="2">
    <location>
        <begin position="25"/>
        <end position="194"/>
    </location>
</feature>
<name>A0ABW8RMV5_9BACI</name>
<dbReference type="Proteomes" id="UP001623041">
    <property type="component" value="Unassembled WGS sequence"/>
</dbReference>
<dbReference type="EMBL" id="JBJHQH010000018">
    <property type="protein sequence ID" value="MFK9093892.1"/>
    <property type="molecule type" value="Genomic_DNA"/>
</dbReference>
<dbReference type="RefSeq" id="WP_406582390.1">
    <property type="nucleotide sequence ID" value="NZ_JBJHQH010000018.1"/>
</dbReference>
<dbReference type="PANTHER" id="PTHR45867">
    <property type="entry name" value="PURPLE ACID PHOSPHATASE"/>
    <property type="match status" value="1"/>
</dbReference>
<evidence type="ECO:0000313" key="4">
    <source>
        <dbReference type="EMBL" id="MFK9093892.1"/>
    </source>
</evidence>
<reference evidence="4 5" key="1">
    <citation type="submission" date="2024-11" db="EMBL/GenBank/DDBJ databases">
        <authorList>
            <person name="Lucas J.A."/>
        </authorList>
    </citation>
    <scope>NUCLEOTIDE SEQUENCE [LARGE SCALE GENOMIC DNA]</scope>
    <source>
        <strain evidence="4 5">Z 5.4</strain>
    </source>
</reference>
<evidence type="ECO:0000259" key="3">
    <source>
        <dbReference type="Pfam" id="PF16656"/>
    </source>
</evidence>
<accession>A0ABW8RMV5</accession>
<sequence length="194" mass="21597">MKSRTILLSALLIGAVPTMNVVLADLTATKYPVSKTNKPTAVPDRVMLNWKGNTATTQAVTWRTDESVVTPQAQITVAEDGTVFKAKVMTVNAESSSFVKSNQPYTSKFHTVNFENLQPETTYMYRVGDGLNWSEWFEFTTASDHSKPFAFVYVGDVQNNLKEHHSRAIRNAFSDFPEADFIIHTGDLINQGDA</sequence>
<gene>
    <name evidence="4" type="ORF">ACJEBI_20745</name>
</gene>
<dbReference type="InterPro" id="IPR008963">
    <property type="entry name" value="Purple_acid_Pase-like_N"/>
</dbReference>
<protein>
    <submittedName>
        <fullName evidence="4">Fibronectin type III domain-containing protein</fullName>
    </submittedName>
</protein>
<dbReference type="Pfam" id="PF16656">
    <property type="entry name" value="Pur_ac_phosph_N"/>
    <property type="match status" value="1"/>
</dbReference>
<dbReference type="SUPFAM" id="SSF56300">
    <property type="entry name" value="Metallo-dependent phosphatases"/>
    <property type="match status" value="1"/>
</dbReference>
<dbReference type="InterPro" id="IPR015914">
    <property type="entry name" value="PAPs_N"/>
</dbReference>
<organism evidence="4 5">
    <name type="scientific">Bacillus salipaludis</name>
    <dbReference type="NCBI Taxonomy" id="2547811"/>
    <lineage>
        <taxon>Bacteria</taxon>
        <taxon>Bacillati</taxon>
        <taxon>Bacillota</taxon>
        <taxon>Bacilli</taxon>
        <taxon>Bacillales</taxon>
        <taxon>Bacillaceae</taxon>
        <taxon>Bacillus</taxon>
    </lineage>
</organism>
<evidence type="ECO:0000313" key="5">
    <source>
        <dbReference type="Proteomes" id="UP001623041"/>
    </source>
</evidence>
<dbReference type="Gene3D" id="2.60.40.380">
    <property type="entry name" value="Purple acid phosphatase-like, N-terminal"/>
    <property type="match status" value="1"/>
</dbReference>
<feature type="signal peptide" evidence="2">
    <location>
        <begin position="1"/>
        <end position="24"/>
    </location>
</feature>
<keyword evidence="1 2" id="KW-0732">Signal</keyword>
<keyword evidence="5" id="KW-1185">Reference proteome</keyword>
<comment type="caution">
    <text evidence="4">The sequence shown here is derived from an EMBL/GenBank/DDBJ whole genome shotgun (WGS) entry which is preliminary data.</text>
</comment>